<reference evidence="1" key="1">
    <citation type="submission" date="2018-05" db="EMBL/GenBank/DDBJ databases">
        <authorList>
            <person name="Lanie J.A."/>
            <person name="Ng W.-L."/>
            <person name="Kazmierczak K.M."/>
            <person name="Andrzejewski T.M."/>
            <person name="Davidsen T.M."/>
            <person name="Wayne K.J."/>
            <person name="Tettelin H."/>
            <person name="Glass J.I."/>
            <person name="Rusch D."/>
            <person name="Podicherti R."/>
            <person name="Tsui H.-C.T."/>
            <person name="Winkler M.E."/>
        </authorList>
    </citation>
    <scope>NUCLEOTIDE SEQUENCE</scope>
</reference>
<feature type="non-terminal residue" evidence="1">
    <location>
        <position position="63"/>
    </location>
</feature>
<evidence type="ECO:0000313" key="1">
    <source>
        <dbReference type="EMBL" id="SVC62035.1"/>
    </source>
</evidence>
<name>A0A382NNY8_9ZZZZ</name>
<gene>
    <name evidence="1" type="ORF">METZ01_LOCUS314889</name>
</gene>
<dbReference type="AlphaFoldDB" id="A0A382NNY8"/>
<accession>A0A382NNY8</accession>
<proteinExistence type="predicted"/>
<feature type="non-terminal residue" evidence="1">
    <location>
        <position position="1"/>
    </location>
</feature>
<sequence length="63" mass="6862">VRFDLPTLAHLARCLDGHLAATSISSVEHDRSGLQIQFSADRFVQLTYHAPAAFTLVPSPLSD</sequence>
<protein>
    <submittedName>
        <fullName evidence="1">Uncharacterized protein</fullName>
    </submittedName>
</protein>
<organism evidence="1">
    <name type="scientific">marine metagenome</name>
    <dbReference type="NCBI Taxonomy" id="408172"/>
    <lineage>
        <taxon>unclassified sequences</taxon>
        <taxon>metagenomes</taxon>
        <taxon>ecological metagenomes</taxon>
    </lineage>
</organism>
<dbReference type="EMBL" id="UINC01101322">
    <property type="protein sequence ID" value="SVC62035.1"/>
    <property type="molecule type" value="Genomic_DNA"/>
</dbReference>